<keyword evidence="4 8" id="KW-0808">Transferase</keyword>
<feature type="non-terminal residue" evidence="8">
    <location>
        <position position="1"/>
    </location>
</feature>
<proteinExistence type="predicted"/>
<dbReference type="OrthoDB" id="289942at2759"/>
<dbReference type="FunFam" id="3.40.1010.10:FF:000007">
    <property type="entry name" value="Ribosomal RNA small subunit methyltransferase I"/>
    <property type="match status" value="1"/>
</dbReference>
<dbReference type="InterPro" id="IPR035996">
    <property type="entry name" value="4pyrrol_Methylase_sf"/>
</dbReference>
<feature type="compositionally biased region" description="Low complexity" evidence="6">
    <location>
        <begin position="1"/>
        <end position="20"/>
    </location>
</feature>
<evidence type="ECO:0000256" key="5">
    <source>
        <dbReference type="ARBA" id="ARBA00022691"/>
    </source>
</evidence>
<dbReference type="Pfam" id="PF00590">
    <property type="entry name" value="TP_methylase"/>
    <property type="match status" value="1"/>
</dbReference>
<dbReference type="GO" id="GO:0008168">
    <property type="term" value="F:methyltransferase activity"/>
    <property type="evidence" value="ECO:0007669"/>
    <property type="project" value="UniProtKB-KW"/>
</dbReference>
<evidence type="ECO:0000256" key="4">
    <source>
        <dbReference type="ARBA" id="ARBA00022679"/>
    </source>
</evidence>
<dbReference type="InterPro" id="IPR014777">
    <property type="entry name" value="4pyrrole_Mease_sub1"/>
</dbReference>
<dbReference type="Gene3D" id="3.40.1010.10">
    <property type="entry name" value="Cobalt-precorrin-4 Transmethylase, Domain 1"/>
    <property type="match status" value="1"/>
</dbReference>
<dbReference type="Proteomes" id="UP000236333">
    <property type="component" value="Unassembled WGS sequence"/>
</dbReference>
<comment type="caution">
    <text evidence="8">The sequence shown here is derived from an EMBL/GenBank/DDBJ whole genome shotgun (WGS) entry which is preliminary data.</text>
</comment>
<sequence length="256" mass="26405">DRANQAHASSSPVAESPSAEGHAADADADTDADATAGPGPGSQRDAASREPLPPGLYVIPTPIGNLQDVTLRAADTLRRVNLLLAEDTRHTRKLLNHLGIRNLEMLSYHEHNEKLRLARVLQRLQQGEPVGLVSDAGMPGISDPGHTIVAAAVAAGVRVVALPGPCAFVTALVGSGLPTDAFTFAGFLPPKSAAASAAALRHTSPRRAAATQQQPQIGLSSSSSSTIINIISSSSRSRKRTLPAAASPRLLGLTGV</sequence>
<dbReference type="EMBL" id="PGGS01000756">
    <property type="protein sequence ID" value="PNH01942.1"/>
    <property type="molecule type" value="Genomic_DNA"/>
</dbReference>
<dbReference type="InterPro" id="IPR008189">
    <property type="entry name" value="rRNA_ssu_MeTfrase_I"/>
</dbReference>
<dbReference type="PANTHER" id="PTHR46111:SF1">
    <property type="entry name" value="RIBOSOMAL RNA SMALL SUBUNIT METHYLTRANSFERASE I"/>
    <property type="match status" value="1"/>
</dbReference>
<organism evidence="8 9">
    <name type="scientific">Tetrabaena socialis</name>
    <dbReference type="NCBI Taxonomy" id="47790"/>
    <lineage>
        <taxon>Eukaryota</taxon>
        <taxon>Viridiplantae</taxon>
        <taxon>Chlorophyta</taxon>
        <taxon>core chlorophytes</taxon>
        <taxon>Chlorophyceae</taxon>
        <taxon>CS clade</taxon>
        <taxon>Chlamydomonadales</taxon>
        <taxon>Tetrabaenaceae</taxon>
        <taxon>Tetrabaena</taxon>
    </lineage>
</organism>
<protein>
    <submittedName>
        <fullName evidence="8">Ribosomal RNA small subunit methyltransferase I</fullName>
    </submittedName>
</protein>
<evidence type="ECO:0000256" key="1">
    <source>
        <dbReference type="ARBA" id="ARBA00022490"/>
    </source>
</evidence>
<dbReference type="InterPro" id="IPR018063">
    <property type="entry name" value="SAM_MeTrfase_RsmI_CS"/>
</dbReference>
<dbReference type="SUPFAM" id="SSF53790">
    <property type="entry name" value="Tetrapyrrole methylase"/>
    <property type="match status" value="1"/>
</dbReference>
<keyword evidence="2" id="KW-0698">rRNA processing</keyword>
<evidence type="ECO:0000256" key="3">
    <source>
        <dbReference type="ARBA" id="ARBA00022603"/>
    </source>
</evidence>
<keyword evidence="5" id="KW-0949">S-adenosyl-L-methionine</keyword>
<keyword evidence="9" id="KW-1185">Reference proteome</keyword>
<accession>A0A2J7ZNV3</accession>
<dbReference type="GO" id="GO:0006364">
    <property type="term" value="P:rRNA processing"/>
    <property type="evidence" value="ECO:0007669"/>
    <property type="project" value="UniProtKB-KW"/>
</dbReference>
<dbReference type="PANTHER" id="PTHR46111">
    <property type="entry name" value="RIBOSOMAL RNA SMALL SUBUNIT METHYLTRANSFERASE I"/>
    <property type="match status" value="1"/>
</dbReference>
<feature type="domain" description="Tetrapyrrole methylase" evidence="7">
    <location>
        <begin position="56"/>
        <end position="188"/>
    </location>
</feature>
<dbReference type="InterPro" id="IPR000878">
    <property type="entry name" value="4pyrrol_Mease"/>
</dbReference>
<dbReference type="NCBIfam" id="TIGR00096">
    <property type="entry name" value="16S rRNA (cytidine(1402)-2'-O)-methyltransferase"/>
    <property type="match status" value="1"/>
</dbReference>
<dbReference type="GO" id="GO:0032259">
    <property type="term" value="P:methylation"/>
    <property type="evidence" value="ECO:0007669"/>
    <property type="project" value="UniProtKB-KW"/>
</dbReference>
<evidence type="ECO:0000313" key="8">
    <source>
        <dbReference type="EMBL" id="PNH01942.1"/>
    </source>
</evidence>
<feature type="non-terminal residue" evidence="8">
    <location>
        <position position="256"/>
    </location>
</feature>
<evidence type="ECO:0000256" key="2">
    <source>
        <dbReference type="ARBA" id="ARBA00022552"/>
    </source>
</evidence>
<dbReference type="InterPro" id="IPR014776">
    <property type="entry name" value="4pyrrole_Mease_sub2"/>
</dbReference>
<evidence type="ECO:0000256" key="6">
    <source>
        <dbReference type="SAM" id="MobiDB-lite"/>
    </source>
</evidence>
<keyword evidence="3 8" id="KW-0489">Methyltransferase</keyword>
<dbReference type="Gene3D" id="3.30.950.10">
    <property type="entry name" value="Methyltransferase, Cobalt-precorrin-4 Transmethylase, Domain 2"/>
    <property type="match status" value="1"/>
</dbReference>
<reference evidence="8 9" key="1">
    <citation type="journal article" date="2017" name="Mol. Biol. Evol.">
        <title>The 4-celled Tetrabaena socialis nuclear genome reveals the essential components for genetic control of cell number at the origin of multicellularity in the volvocine lineage.</title>
        <authorList>
            <person name="Featherston J."/>
            <person name="Arakaki Y."/>
            <person name="Hanschen E.R."/>
            <person name="Ferris P.J."/>
            <person name="Michod R.E."/>
            <person name="Olson B.J.S.C."/>
            <person name="Nozaki H."/>
            <person name="Durand P.M."/>
        </authorList>
    </citation>
    <scope>NUCLEOTIDE SEQUENCE [LARGE SCALE GENOMIC DNA]</scope>
    <source>
        <strain evidence="8 9">NIES-571</strain>
    </source>
</reference>
<dbReference type="AlphaFoldDB" id="A0A2J7ZNV3"/>
<keyword evidence="1" id="KW-0963">Cytoplasm</keyword>
<dbReference type="PROSITE" id="PS01296">
    <property type="entry name" value="RSMI"/>
    <property type="match status" value="1"/>
</dbReference>
<evidence type="ECO:0000313" key="9">
    <source>
        <dbReference type="Proteomes" id="UP000236333"/>
    </source>
</evidence>
<dbReference type="CDD" id="cd11648">
    <property type="entry name" value="RsmI"/>
    <property type="match status" value="1"/>
</dbReference>
<name>A0A2J7ZNV3_9CHLO</name>
<gene>
    <name evidence="8" type="ORF">TSOC_012113</name>
</gene>
<feature type="region of interest" description="Disordered" evidence="6">
    <location>
        <begin position="1"/>
        <end position="56"/>
    </location>
</feature>
<evidence type="ECO:0000259" key="7">
    <source>
        <dbReference type="Pfam" id="PF00590"/>
    </source>
</evidence>